<dbReference type="Pfam" id="PF16859">
    <property type="entry name" value="TetR_C_11"/>
    <property type="match status" value="1"/>
</dbReference>
<dbReference type="SUPFAM" id="SSF46689">
    <property type="entry name" value="Homeodomain-like"/>
    <property type="match status" value="1"/>
</dbReference>
<keyword evidence="8" id="KW-1185">Reference proteome</keyword>
<dbReference type="EMBL" id="CP108090">
    <property type="protein sequence ID" value="WUQ10073.1"/>
    <property type="molecule type" value="Genomic_DNA"/>
</dbReference>
<evidence type="ECO:0000313" key="8">
    <source>
        <dbReference type="Proteomes" id="UP001432039"/>
    </source>
</evidence>
<evidence type="ECO:0000313" key="6">
    <source>
        <dbReference type="EMBL" id="WUQ10073.1"/>
    </source>
</evidence>
<keyword evidence="1" id="KW-0805">Transcription regulation</keyword>
<gene>
    <name evidence="6" type="ORF">OG517_00565</name>
    <name evidence="7" type="ORF">OG517_42605</name>
</gene>
<dbReference type="EMBL" id="CP108090">
    <property type="protein sequence ID" value="WUQ17534.1"/>
    <property type="molecule type" value="Genomic_DNA"/>
</dbReference>
<dbReference type="RefSeq" id="WP_266385491.1">
    <property type="nucleotide sequence ID" value="NZ_CP108052.1"/>
</dbReference>
<proteinExistence type="predicted"/>
<evidence type="ECO:0000256" key="4">
    <source>
        <dbReference type="PROSITE-ProRule" id="PRU00335"/>
    </source>
</evidence>
<feature type="DNA-binding region" description="H-T-H motif" evidence="4">
    <location>
        <begin position="44"/>
        <end position="63"/>
    </location>
</feature>
<dbReference type="Gene3D" id="1.10.357.10">
    <property type="entry name" value="Tetracycline Repressor, domain 2"/>
    <property type="match status" value="1"/>
</dbReference>
<keyword evidence="2 4" id="KW-0238">DNA-binding</keyword>
<dbReference type="InterPro" id="IPR009057">
    <property type="entry name" value="Homeodomain-like_sf"/>
</dbReference>
<sequence>MGQKRNLQQVSDRFGTHTRDLDARERILSMTLRMLARDGYSKLTIGGVATEARVGKATIYRSWPNKPALVLDAVREELPAIPNEDTGDSKAELIAVAHALADLYCSQKIRLALPALLTDVADDSGLRRFLTENLIEGRKASSHQVLSRAVERGLLPQDTDISLVLDCWAGAILFRSLFFEENLDDDTVRRMVEATLASPPRLPTP</sequence>
<accession>A0ABZ1TP19</accession>
<evidence type="ECO:0000313" key="7">
    <source>
        <dbReference type="EMBL" id="WUQ17534.1"/>
    </source>
</evidence>
<name>A0ABZ1TP19_STRVG</name>
<evidence type="ECO:0000256" key="3">
    <source>
        <dbReference type="ARBA" id="ARBA00023163"/>
    </source>
</evidence>
<dbReference type="PANTHER" id="PTHR30055">
    <property type="entry name" value="HTH-TYPE TRANSCRIPTIONAL REGULATOR RUTR"/>
    <property type="match status" value="1"/>
</dbReference>
<evidence type="ECO:0000256" key="2">
    <source>
        <dbReference type="ARBA" id="ARBA00023125"/>
    </source>
</evidence>
<dbReference type="InterPro" id="IPR011075">
    <property type="entry name" value="TetR_C"/>
</dbReference>
<feature type="domain" description="HTH tetR-type" evidence="5">
    <location>
        <begin position="21"/>
        <end position="81"/>
    </location>
</feature>
<dbReference type="SUPFAM" id="SSF48498">
    <property type="entry name" value="Tetracyclin repressor-like, C-terminal domain"/>
    <property type="match status" value="1"/>
</dbReference>
<protein>
    <submittedName>
        <fullName evidence="7">TetR/AcrR family transcriptional regulator</fullName>
    </submittedName>
</protein>
<evidence type="ECO:0000259" key="5">
    <source>
        <dbReference type="PROSITE" id="PS50977"/>
    </source>
</evidence>
<dbReference type="PANTHER" id="PTHR30055:SF148">
    <property type="entry name" value="TETR-FAMILY TRANSCRIPTIONAL REGULATOR"/>
    <property type="match status" value="1"/>
</dbReference>
<dbReference type="Pfam" id="PF00440">
    <property type="entry name" value="TetR_N"/>
    <property type="match status" value="1"/>
</dbReference>
<dbReference type="InterPro" id="IPR050109">
    <property type="entry name" value="HTH-type_TetR-like_transc_reg"/>
</dbReference>
<reference evidence="7" key="1">
    <citation type="submission" date="2022-10" db="EMBL/GenBank/DDBJ databases">
        <title>The complete genomes of actinobacterial strains from the NBC collection.</title>
        <authorList>
            <person name="Joergensen T.S."/>
            <person name="Alvarez Arevalo M."/>
            <person name="Sterndorff E.B."/>
            <person name="Faurdal D."/>
            <person name="Vuksanovic O."/>
            <person name="Mourched A.-S."/>
            <person name="Charusanti P."/>
            <person name="Shaw S."/>
            <person name="Blin K."/>
            <person name="Weber T."/>
        </authorList>
    </citation>
    <scope>NUCLEOTIDE SEQUENCE</scope>
    <source>
        <strain evidence="7">NBC_00248</strain>
    </source>
</reference>
<dbReference type="InterPro" id="IPR001647">
    <property type="entry name" value="HTH_TetR"/>
</dbReference>
<dbReference type="Proteomes" id="UP001432039">
    <property type="component" value="Chromosome"/>
</dbReference>
<dbReference type="PROSITE" id="PS50977">
    <property type="entry name" value="HTH_TETR_2"/>
    <property type="match status" value="1"/>
</dbReference>
<organism evidence="7 8">
    <name type="scientific">Streptomyces virginiae</name>
    <name type="common">Streptomyces cinnamonensis</name>
    <dbReference type="NCBI Taxonomy" id="1961"/>
    <lineage>
        <taxon>Bacteria</taxon>
        <taxon>Bacillati</taxon>
        <taxon>Actinomycetota</taxon>
        <taxon>Actinomycetes</taxon>
        <taxon>Kitasatosporales</taxon>
        <taxon>Streptomycetaceae</taxon>
        <taxon>Streptomyces</taxon>
    </lineage>
</organism>
<dbReference type="Gene3D" id="1.10.10.60">
    <property type="entry name" value="Homeodomain-like"/>
    <property type="match status" value="1"/>
</dbReference>
<keyword evidence="3" id="KW-0804">Transcription</keyword>
<dbReference type="InterPro" id="IPR036271">
    <property type="entry name" value="Tet_transcr_reg_TetR-rel_C_sf"/>
</dbReference>
<evidence type="ECO:0000256" key="1">
    <source>
        <dbReference type="ARBA" id="ARBA00023015"/>
    </source>
</evidence>